<proteinExistence type="predicted"/>
<evidence type="ECO:0000256" key="6">
    <source>
        <dbReference type="ARBA" id="ARBA00032535"/>
    </source>
</evidence>
<dbReference type="NCBIfam" id="NF011443">
    <property type="entry name" value="PRK14869.1-5"/>
    <property type="match status" value="1"/>
</dbReference>
<dbReference type="SUPFAM" id="SSF64182">
    <property type="entry name" value="DHH phosphoesterases"/>
    <property type="match status" value="1"/>
</dbReference>
<dbReference type="EMBL" id="MJIE01000001">
    <property type="protein sequence ID" value="OLR56503.1"/>
    <property type="molecule type" value="Genomic_DNA"/>
</dbReference>
<evidence type="ECO:0000256" key="8">
    <source>
        <dbReference type="PROSITE-ProRule" id="PRU00703"/>
    </source>
</evidence>
<organism evidence="10 11">
    <name type="scientific">Hornefia porci</name>
    <dbReference type="NCBI Taxonomy" id="2652292"/>
    <lineage>
        <taxon>Bacteria</taxon>
        <taxon>Bacillati</taxon>
        <taxon>Bacillota</taxon>
        <taxon>Clostridia</taxon>
        <taxon>Peptostreptococcales</taxon>
        <taxon>Anaerovoracaceae</taxon>
        <taxon>Hornefia</taxon>
    </lineage>
</organism>
<dbReference type="Pfam" id="PF01368">
    <property type="entry name" value="DHH"/>
    <property type="match status" value="1"/>
</dbReference>
<dbReference type="PROSITE" id="PS51371">
    <property type="entry name" value="CBS"/>
    <property type="match status" value="2"/>
</dbReference>
<dbReference type="InterPro" id="IPR028979">
    <property type="entry name" value="Ser_kin/Pase_Hpr-like_N_sf"/>
</dbReference>
<dbReference type="InterPro" id="IPR001667">
    <property type="entry name" value="DDH_dom"/>
</dbReference>
<reference evidence="10 11" key="1">
    <citation type="journal article" date="2016" name="Appl. Environ. Microbiol.">
        <title>Function and Phylogeny of Bacterial Butyryl Coenzyme A:Acetate Transferases and Their Diversity in the Proximal Colon of Swine.</title>
        <authorList>
            <person name="Trachsel J."/>
            <person name="Bayles D.O."/>
            <person name="Looft T."/>
            <person name="Levine U.Y."/>
            <person name="Allen H.K."/>
        </authorList>
    </citation>
    <scope>NUCLEOTIDE SEQUENCE [LARGE SCALE GENOMIC DNA]</scope>
    <source>
        <strain evidence="10 11">68-3-10</strain>
    </source>
</reference>
<dbReference type="SMART" id="SM01131">
    <property type="entry name" value="DHHA2"/>
    <property type="match status" value="1"/>
</dbReference>
<dbReference type="InterPro" id="IPR004097">
    <property type="entry name" value="DHHA2"/>
</dbReference>
<dbReference type="Pfam" id="PF00571">
    <property type="entry name" value="CBS"/>
    <property type="match status" value="2"/>
</dbReference>
<protein>
    <recommendedName>
        <fullName evidence="2">inorganic diphosphatase</fullName>
        <ecNumber evidence="2">3.6.1.1</ecNumber>
    </recommendedName>
    <alternativeName>
        <fullName evidence="6">Pyrophosphate phospho-hydrolase</fullName>
    </alternativeName>
</protein>
<dbReference type="SUPFAM" id="SSF75138">
    <property type="entry name" value="HprK N-terminal domain-like"/>
    <property type="match status" value="1"/>
</dbReference>
<evidence type="ECO:0000313" key="10">
    <source>
        <dbReference type="EMBL" id="OLR56503.1"/>
    </source>
</evidence>
<evidence type="ECO:0000259" key="9">
    <source>
        <dbReference type="PROSITE" id="PS51371"/>
    </source>
</evidence>
<dbReference type="InterPro" id="IPR038222">
    <property type="entry name" value="DHHA2_dom_sf"/>
</dbReference>
<comment type="catalytic activity">
    <reaction evidence="7">
        <text>diphosphate + H2O = 2 phosphate + H(+)</text>
        <dbReference type="Rhea" id="RHEA:24576"/>
        <dbReference type="ChEBI" id="CHEBI:15377"/>
        <dbReference type="ChEBI" id="CHEBI:15378"/>
        <dbReference type="ChEBI" id="CHEBI:33019"/>
        <dbReference type="ChEBI" id="CHEBI:43474"/>
        <dbReference type="EC" id="3.6.1.1"/>
    </reaction>
</comment>
<dbReference type="NCBIfam" id="NF011442">
    <property type="entry name" value="PRK14869.1-4"/>
    <property type="match status" value="1"/>
</dbReference>
<dbReference type="OrthoDB" id="9766150at2"/>
<dbReference type="SMART" id="SM00116">
    <property type="entry name" value="CBS"/>
    <property type="match status" value="2"/>
</dbReference>
<name>A0A1Q9JJX3_9FIRM</name>
<dbReference type="Gene3D" id="3.10.580.10">
    <property type="entry name" value="CBS-domain"/>
    <property type="match status" value="1"/>
</dbReference>
<keyword evidence="4" id="KW-0378">Hydrolase</keyword>
<dbReference type="RefSeq" id="WP_075714194.1">
    <property type="nucleotide sequence ID" value="NZ_MJIE01000001.1"/>
</dbReference>
<keyword evidence="5" id="KW-0464">Manganese</keyword>
<dbReference type="FunFam" id="3.90.1640.10:FF:000001">
    <property type="entry name" value="Probable manganese-dependent inorganic pyrophosphatase"/>
    <property type="match status" value="1"/>
</dbReference>
<accession>A0A1Q9JJX3</accession>
<comment type="cofactor">
    <cofactor evidence="1">
        <name>Mn(2+)</name>
        <dbReference type="ChEBI" id="CHEBI:29035"/>
    </cofactor>
</comment>
<dbReference type="GO" id="GO:0004427">
    <property type="term" value="F:inorganic diphosphate phosphatase activity"/>
    <property type="evidence" value="ECO:0007669"/>
    <property type="project" value="UniProtKB-EC"/>
</dbReference>
<dbReference type="SUPFAM" id="SSF54631">
    <property type="entry name" value="CBS-domain pair"/>
    <property type="match status" value="1"/>
</dbReference>
<keyword evidence="3" id="KW-0479">Metal-binding</keyword>
<sequence length="562" mass="62984">MKQNVKDITVVIGHKNPDTDSICSAICYAELKHRIDGREYIPARAGEVNNETAFVLDYFDVKAPRIITNITTQVRDIEIRDTPGVNRTLSIKRAWQMMQERDVVTLPIVDGEGEMEGLITVSDIAHNIMDVYDNRILSRAHTLYSNILDTIDGEMILGDPSVVLDEGKVLIAAANPDLMENYIEKNDIVIVGNRYESQLCAIEMEARCIIVCEGSPVSKTIRKMAQARECYIISTPYDAFTVSSLINQSISIGYFMKDAKKLTMFDDTDYIDEVSDVMKNKRYRDFPIIGGDGKYIGMISRRNLLGAQGKKVILVDHNERNQCVSGIEYADIQEIIDHHRIGALETISPVFFLNRPVGCTATIIYQQYKQYGFDFDRKTAGLLCSAILSDTLMFRSPTCTEIDEAAVRELAPIAGINVEEYADQMFSAAGDLEGKSIDEIFYQDFKRFNAGNVNFGVGQVVSMNRNELLGLKERLLPFMEQAREDLKLDIIYFMLTNVLSEASSIISAGEGASELIYDAFRGSAVSAVPHPEDPELIHLIGVMSRKKQLVPRIITALQDRKS</sequence>
<evidence type="ECO:0000313" key="11">
    <source>
        <dbReference type="Proteomes" id="UP000187404"/>
    </source>
</evidence>
<evidence type="ECO:0000256" key="5">
    <source>
        <dbReference type="ARBA" id="ARBA00023211"/>
    </source>
</evidence>
<dbReference type="InterPro" id="IPR000644">
    <property type="entry name" value="CBS_dom"/>
</dbReference>
<dbReference type="InterPro" id="IPR046342">
    <property type="entry name" value="CBS_dom_sf"/>
</dbReference>
<dbReference type="STRING" id="1261640.BHK98_10755"/>
<keyword evidence="8" id="KW-0129">CBS domain</keyword>
<dbReference type="Pfam" id="PF07085">
    <property type="entry name" value="DRTGG"/>
    <property type="match status" value="1"/>
</dbReference>
<feature type="domain" description="CBS" evidence="9">
    <location>
        <begin position="78"/>
        <end position="136"/>
    </location>
</feature>
<gene>
    <name evidence="10" type="ORF">BHK98_10755</name>
</gene>
<evidence type="ECO:0000256" key="3">
    <source>
        <dbReference type="ARBA" id="ARBA00022723"/>
    </source>
</evidence>
<dbReference type="EC" id="3.6.1.1" evidence="2"/>
<dbReference type="Proteomes" id="UP000187404">
    <property type="component" value="Unassembled WGS sequence"/>
</dbReference>
<dbReference type="GO" id="GO:0005737">
    <property type="term" value="C:cytoplasm"/>
    <property type="evidence" value="ECO:0007669"/>
    <property type="project" value="InterPro"/>
</dbReference>
<dbReference type="Pfam" id="PF02833">
    <property type="entry name" value="DHHA2"/>
    <property type="match status" value="1"/>
</dbReference>
<dbReference type="AlphaFoldDB" id="A0A1Q9JJX3"/>
<evidence type="ECO:0000256" key="4">
    <source>
        <dbReference type="ARBA" id="ARBA00022801"/>
    </source>
</evidence>
<evidence type="ECO:0000256" key="1">
    <source>
        <dbReference type="ARBA" id="ARBA00001936"/>
    </source>
</evidence>
<dbReference type="GO" id="GO:0046872">
    <property type="term" value="F:metal ion binding"/>
    <property type="evidence" value="ECO:0007669"/>
    <property type="project" value="UniProtKB-KW"/>
</dbReference>
<feature type="domain" description="CBS" evidence="9">
    <location>
        <begin position="256"/>
        <end position="315"/>
    </location>
</feature>
<dbReference type="InterPro" id="IPR010766">
    <property type="entry name" value="DRTGG"/>
</dbReference>
<dbReference type="Gene3D" id="3.40.1390.20">
    <property type="entry name" value="HprK N-terminal domain-like"/>
    <property type="match status" value="1"/>
</dbReference>
<dbReference type="InterPro" id="IPR038763">
    <property type="entry name" value="DHH_sf"/>
</dbReference>
<dbReference type="Gene3D" id="3.10.310.20">
    <property type="entry name" value="DHHA2 domain"/>
    <property type="match status" value="1"/>
</dbReference>
<dbReference type="PANTHER" id="PTHR12112:SF22">
    <property type="entry name" value="MANGANESE-DEPENDENT INORGANIC PYROPHOSPHATASE-RELATED"/>
    <property type="match status" value="1"/>
</dbReference>
<dbReference type="PANTHER" id="PTHR12112">
    <property type="entry name" value="BNIP - RELATED"/>
    <property type="match status" value="1"/>
</dbReference>
<evidence type="ECO:0000256" key="7">
    <source>
        <dbReference type="ARBA" id="ARBA00047820"/>
    </source>
</evidence>
<keyword evidence="11" id="KW-1185">Reference proteome</keyword>
<evidence type="ECO:0000256" key="2">
    <source>
        <dbReference type="ARBA" id="ARBA00012146"/>
    </source>
</evidence>
<comment type="caution">
    <text evidence="10">The sequence shown here is derived from an EMBL/GenBank/DDBJ whole genome shotgun (WGS) entry which is preliminary data.</text>
</comment>